<evidence type="ECO:0000313" key="16">
    <source>
        <dbReference type="RefSeq" id="XP_055892998.1"/>
    </source>
</evidence>
<gene>
    <name evidence="12 13 14 15 16 17 18" type="primary">LOC106070801</name>
</gene>
<evidence type="ECO:0000256" key="6">
    <source>
        <dbReference type="RuleBase" id="RU361133"/>
    </source>
</evidence>
<dbReference type="PROSITE" id="PS50004">
    <property type="entry name" value="C2"/>
    <property type="match status" value="1"/>
</dbReference>
<dbReference type="Pfam" id="PF00018">
    <property type="entry name" value="SH3_1"/>
    <property type="match status" value="1"/>
</dbReference>
<dbReference type="SUPFAM" id="SSF51695">
    <property type="entry name" value="PLC-like phosphodiesterases"/>
    <property type="match status" value="1"/>
</dbReference>
<dbReference type="RefSeq" id="XP_055892999.1">
    <property type="nucleotide sequence ID" value="XM_056037024.1"/>
</dbReference>
<evidence type="ECO:0000313" key="12">
    <source>
        <dbReference type="RefSeq" id="XP_055892994.1"/>
    </source>
</evidence>
<dbReference type="GO" id="GO:0004435">
    <property type="term" value="F:phosphatidylinositol-4,5-bisphosphate phospholipase C activity"/>
    <property type="evidence" value="ECO:0007669"/>
    <property type="project" value="UniProtKB-EC"/>
</dbReference>
<feature type="domain" description="SH3" evidence="8">
    <location>
        <begin position="808"/>
        <end position="868"/>
    </location>
</feature>
<feature type="domain" description="C2" evidence="9">
    <location>
        <begin position="1071"/>
        <end position="1195"/>
    </location>
</feature>
<evidence type="ECO:0000313" key="17">
    <source>
        <dbReference type="RefSeq" id="XP_055892999.1"/>
    </source>
</evidence>
<proteinExistence type="predicted"/>
<keyword evidence="11" id="KW-1185">Reference proteome</keyword>
<dbReference type="Pfam" id="PF00388">
    <property type="entry name" value="PI-PLC-X"/>
    <property type="match status" value="1"/>
</dbReference>
<dbReference type="Pfam" id="PF00387">
    <property type="entry name" value="PI-PLC-Y"/>
    <property type="match status" value="1"/>
</dbReference>
<organism evidence="11 13">
    <name type="scientific">Biomphalaria glabrata</name>
    <name type="common">Bloodfluke planorb</name>
    <name type="synonym">Freshwater snail</name>
    <dbReference type="NCBI Taxonomy" id="6526"/>
    <lineage>
        <taxon>Eukaryota</taxon>
        <taxon>Metazoa</taxon>
        <taxon>Spiralia</taxon>
        <taxon>Lophotrochozoa</taxon>
        <taxon>Mollusca</taxon>
        <taxon>Gastropoda</taxon>
        <taxon>Heterobranchia</taxon>
        <taxon>Euthyneura</taxon>
        <taxon>Panpulmonata</taxon>
        <taxon>Hygrophila</taxon>
        <taxon>Lymnaeoidea</taxon>
        <taxon>Planorbidae</taxon>
        <taxon>Biomphalaria</taxon>
    </lineage>
</organism>
<evidence type="ECO:0000256" key="2">
    <source>
        <dbReference type="ARBA" id="ARBA00022837"/>
    </source>
</evidence>
<reference evidence="12 13" key="1">
    <citation type="submission" date="2025-04" db="UniProtKB">
        <authorList>
            <consortium name="RefSeq"/>
        </authorList>
    </citation>
    <scope>IDENTIFICATION</scope>
</reference>
<keyword evidence="6" id="KW-0378">Hydrolase</keyword>
<dbReference type="RefSeq" id="XP_055892995.1">
    <property type="nucleotide sequence ID" value="XM_056037020.1"/>
</dbReference>
<dbReference type="InterPro" id="IPR001452">
    <property type="entry name" value="SH3_domain"/>
</dbReference>
<dbReference type="InterPro" id="IPR001192">
    <property type="entry name" value="PI-PLC_fam"/>
</dbReference>
<dbReference type="GO" id="GO:0048015">
    <property type="term" value="P:phosphatidylinositol-mediated signaling"/>
    <property type="evidence" value="ECO:0007669"/>
    <property type="project" value="TreeGrafter"/>
</dbReference>
<evidence type="ECO:0000313" key="15">
    <source>
        <dbReference type="RefSeq" id="XP_055892997.1"/>
    </source>
</evidence>
<dbReference type="CDD" id="cd00275">
    <property type="entry name" value="C2_PLC_like"/>
    <property type="match status" value="1"/>
</dbReference>
<evidence type="ECO:0000259" key="9">
    <source>
        <dbReference type="PROSITE" id="PS50004"/>
    </source>
</evidence>
<dbReference type="PROSITE" id="PS50008">
    <property type="entry name" value="PIPLC_Y_DOMAIN"/>
    <property type="match status" value="1"/>
</dbReference>
<dbReference type="PROSITE" id="PS50002">
    <property type="entry name" value="SH3"/>
    <property type="match status" value="1"/>
</dbReference>
<dbReference type="SMART" id="SM00326">
    <property type="entry name" value="SH3"/>
    <property type="match status" value="1"/>
</dbReference>
<dbReference type="PANTHER" id="PTHR10336:SF159">
    <property type="entry name" value="1-PHOSPHATIDYLINOSITOL 4,5-BISPHOSPHATE PHOSPHODIESTERASE GAMMA"/>
    <property type="match status" value="1"/>
</dbReference>
<dbReference type="SMART" id="SM00149">
    <property type="entry name" value="PLCYc"/>
    <property type="match status" value="1"/>
</dbReference>
<dbReference type="Pfam" id="PF00017">
    <property type="entry name" value="SH2"/>
    <property type="match status" value="2"/>
</dbReference>
<dbReference type="SMART" id="SM00252">
    <property type="entry name" value="SH2"/>
    <property type="match status" value="2"/>
</dbReference>
<dbReference type="GO" id="GO:0032587">
    <property type="term" value="C:ruffle membrane"/>
    <property type="evidence" value="ECO:0007669"/>
    <property type="project" value="TreeGrafter"/>
</dbReference>
<dbReference type="RefSeq" id="XP_055892996.1">
    <property type="nucleotide sequence ID" value="XM_056037021.1"/>
</dbReference>
<dbReference type="EC" id="3.1.4.11" evidence="6"/>
<keyword evidence="3" id="KW-0807">Transducer</keyword>
<dbReference type="GO" id="GO:0016042">
    <property type="term" value="P:lipid catabolic process"/>
    <property type="evidence" value="ECO:0007669"/>
    <property type="project" value="UniProtKB-KW"/>
</dbReference>
<evidence type="ECO:0000259" key="10">
    <source>
        <dbReference type="PROSITE" id="PS50008"/>
    </source>
</evidence>
<dbReference type="InterPro" id="IPR036028">
    <property type="entry name" value="SH3-like_dom_sf"/>
</dbReference>
<dbReference type="Gene3D" id="3.20.20.190">
    <property type="entry name" value="Phosphatidylinositol (PI) phosphodiesterase"/>
    <property type="match status" value="2"/>
</dbReference>
<dbReference type="InterPro" id="IPR035892">
    <property type="entry name" value="C2_domain_sf"/>
</dbReference>
<dbReference type="SUPFAM" id="SSF55550">
    <property type="entry name" value="SH2 domain"/>
    <property type="match status" value="2"/>
</dbReference>
<dbReference type="OrthoDB" id="269822at2759"/>
<dbReference type="GO" id="GO:0046488">
    <property type="term" value="P:phosphatidylinositol metabolic process"/>
    <property type="evidence" value="ECO:0007669"/>
    <property type="project" value="TreeGrafter"/>
</dbReference>
<evidence type="ECO:0000256" key="5">
    <source>
        <dbReference type="PROSITE-ProRule" id="PRU00192"/>
    </source>
</evidence>
<dbReference type="InterPro" id="IPR036860">
    <property type="entry name" value="SH2_dom_sf"/>
</dbReference>
<dbReference type="RefSeq" id="XP_055892994.1">
    <property type="nucleotide sequence ID" value="XM_056037019.1"/>
</dbReference>
<dbReference type="SMART" id="SM00148">
    <property type="entry name" value="PLCXc"/>
    <property type="match status" value="1"/>
</dbReference>
<accession>A0A9W3B0K5</accession>
<name>A0A9W3B0K5_BIOGL</name>
<dbReference type="InterPro" id="IPR017946">
    <property type="entry name" value="PLC-like_Pdiesterase_TIM-brl"/>
</dbReference>
<dbReference type="InterPro" id="IPR001711">
    <property type="entry name" value="PLipase_C_Pinositol-sp_Y"/>
</dbReference>
<keyword evidence="4" id="KW-0727">SH2 domain</keyword>
<evidence type="ECO:0000313" key="18">
    <source>
        <dbReference type="RefSeq" id="XP_055893000.1"/>
    </source>
</evidence>
<dbReference type="GeneID" id="106070801"/>
<evidence type="ECO:0000256" key="4">
    <source>
        <dbReference type="PROSITE-ProRule" id="PRU00191"/>
    </source>
</evidence>
<keyword evidence="6" id="KW-0442">Lipid degradation</keyword>
<dbReference type="Proteomes" id="UP001165740">
    <property type="component" value="Chromosome 7"/>
</dbReference>
<dbReference type="Gene3D" id="2.60.40.150">
    <property type="entry name" value="C2 domain"/>
    <property type="match status" value="1"/>
</dbReference>
<evidence type="ECO:0000313" key="11">
    <source>
        <dbReference type="Proteomes" id="UP001165740"/>
    </source>
</evidence>
<dbReference type="AlphaFoldDB" id="A0A9W3B0K5"/>
<keyword evidence="6" id="KW-0443">Lipid metabolism</keyword>
<feature type="domain" description="SH2" evidence="7">
    <location>
        <begin position="692"/>
        <end position="781"/>
    </location>
</feature>
<evidence type="ECO:0000313" key="14">
    <source>
        <dbReference type="RefSeq" id="XP_055892996.1"/>
    </source>
</evidence>
<evidence type="ECO:0000313" key="13">
    <source>
        <dbReference type="RefSeq" id="XP_055892995.1"/>
    </source>
</evidence>
<keyword evidence="1 5" id="KW-0728">SH3 domain</keyword>
<evidence type="ECO:0000259" key="7">
    <source>
        <dbReference type="PROSITE" id="PS50001"/>
    </source>
</evidence>
<dbReference type="SMART" id="SM00239">
    <property type="entry name" value="C2"/>
    <property type="match status" value="1"/>
</dbReference>
<evidence type="ECO:0000256" key="3">
    <source>
        <dbReference type="ARBA" id="ARBA00023224"/>
    </source>
</evidence>
<evidence type="ECO:0000259" key="8">
    <source>
        <dbReference type="PROSITE" id="PS50002"/>
    </source>
</evidence>
<dbReference type="Gene3D" id="3.30.505.10">
    <property type="entry name" value="SH2 domain"/>
    <property type="match status" value="2"/>
</dbReference>
<feature type="domain" description="PI-PLC Y-box" evidence="10">
    <location>
        <begin position="961"/>
        <end position="1068"/>
    </location>
</feature>
<dbReference type="RefSeq" id="XP_055893000.1">
    <property type="nucleotide sequence ID" value="XM_056037025.1"/>
</dbReference>
<dbReference type="InterPro" id="IPR000909">
    <property type="entry name" value="PLipase_C_PInositol-sp_X_dom"/>
</dbReference>
<dbReference type="PRINTS" id="PR00390">
    <property type="entry name" value="PHPHLIPASEC"/>
</dbReference>
<dbReference type="InterPro" id="IPR000008">
    <property type="entry name" value="C2_dom"/>
</dbReference>
<dbReference type="RefSeq" id="XP_055892998.1">
    <property type="nucleotide sequence ID" value="XM_056037023.1"/>
</dbReference>
<dbReference type="SUPFAM" id="SSF50044">
    <property type="entry name" value="SH3-domain"/>
    <property type="match status" value="1"/>
</dbReference>
<dbReference type="GO" id="GO:0051209">
    <property type="term" value="P:release of sequestered calcium ion into cytosol"/>
    <property type="evidence" value="ECO:0007669"/>
    <property type="project" value="TreeGrafter"/>
</dbReference>
<dbReference type="PANTHER" id="PTHR10336">
    <property type="entry name" value="PHOSPHOINOSITIDE-SPECIFIC PHOSPHOLIPASE C FAMILY PROTEIN"/>
    <property type="match status" value="1"/>
</dbReference>
<sequence length="1275" mass="148860">MYEYSRGPEDVTSQGYIYGSPVQPPTNNIQQSKLQDKAVLALEAGMVVTVYSTLKRKQILTLCLRSQQAELVCVNSLGGKPLYTVDLYHVKGIVKDPKPRLARMYEETSKEWVNENPDLCLSLYYGTNYMVNIITFVARNSEDFGCLLLALQTSHRKLKEDSYYETKQRWLNREFSKIQTLHRSLLTSHKEGKKKYHFSKEEVDLRINIKQFQAWLSHHTNTIVRHYLALNKAKLKLPDSLEIHHFAALLNELFKPNPVIERLLKEYGQTLPNCQWKLSADCFQVFLKSEQKEDVRDNLKSTMLKCLPPAAQSIYGELSFSEREFEDYLYSEMNSLLNPRELEVHQDMDYPLSCYWIASSHNTYLTGDQWKSESHVETYVRSLQMGCRCLELDCWDGPDGKPIITHGKTFTTKIKFSDVLQTIKEHAWIASEYPLILSIENHCNLSQQRIMAQLLKDVFKEDLLTDQIDVNETQLPSPKKLMRKIILKNKKLGRVNDNRNYVDMSELLDEKKHALLMMTYATKTKWKEFAVVLNDTHICFAPHIQSLEEEQPVEEIDEDLIDHDFESDEEDESEDFSSLMWYHGKIKRDMAAILLMENRSHGDGTFLVRESESGGLAMSFLVQGKVTHSKIQCHEKPDGQKRYLIGNEIWHNSLNEMIRYYRDHKLTYKDKKISLKLSYPINKELGFEHETWFFRYIDRSSAEDFLKRIPQDGVYLIRPSSLDSCFSLTLRYHRRISHYQIEYKRNKFVLGGKYRFATMQKLIEYFTLHPLYKTARLKLPASMDKMEETADDDLYHVPGDYSELSLSEKLATVVALYDFHGSNSDELSFKRGAHINNVLIADELWWRGDHGGDVNKLFPANYVQVLGHEQSVENVDSDGPGEEFLRLSDCYFDESTTYSRDGMHYFTLINPNLVSNVYIGSKVKAEADDWHRLLCESKAKIGEEFEKKQKEEKNRNIAQELSDLVIYCQAVPYNPSRPGKFSEISSFSEERVSKDDRELIRYNQYQISRVYPKFLRWTSTNFDPIPKWNYGCQMVALNYQTPDKPMQLNQGMFLQNKRCGYVLKPSFMNNSSYNPNDLLTLRNYVDCMVLTVHVLGARNLSVLNSGVGIMHPYVVVEVLGLPLDSQRERTRMLNDKNSLNPVWKNEIFSFQISCPDLAFIRFEIGTELNETICQAQATFHLKSIRPGFRSVQLLNNFSEPFPHSSLLVYIDMKNPKEEEEKNVFRIVEETRKLYEELSSSDVDERRREQLQQTEKKLLEYLNRSRNTGAQRIWRR</sequence>
<dbReference type="Pfam" id="PF00168">
    <property type="entry name" value="C2"/>
    <property type="match status" value="1"/>
</dbReference>
<dbReference type="PRINTS" id="PR00401">
    <property type="entry name" value="SH2DOMAIN"/>
</dbReference>
<comment type="catalytic activity">
    <reaction evidence="6">
        <text>a 1,2-diacyl-sn-glycero-3-phospho-(1D-myo-inositol-4,5-bisphosphate) + H2O = 1D-myo-inositol 1,4,5-trisphosphate + a 1,2-diacyl-sn-glycerol + H(+)</text>
        <dbReference type="Rhea" id="RHEA:33179"/>
        <dbReference type="ChEBI" id="CHEBI:15377"/>
        <dbReference type="ChEBI" id="CHEBI:15378"/>
        <dbReference type="ChEBI" id="CHEBI:17815"/>
        <dbReference type="ChEBI" id="CHEBI:58456"/>
        <dbReference type="ChEBI" id="CHEBI:203600"/>
        <dbReference type="EC" id="3.1.4.11"/>
    </reaction>
</comment>
<evidence type="ECO:0000256" key="1">
    <source>
        <dbReference type="ARBA" id="ARBA00022443"/>
    </source>
</evidence>
<dbReference type="PROSITE" id="PS50001">
    <property type="entry name" value="SH2"/>
    <property type="match status" value="2"/>
</dbReference>
<dbReference type="PROSITE" id="PS50007">
    <property type="entry name" value="PIPLC_X_DOMAIN"/>
    <property type="match status" value="1"/>
</dbReference>
<feature type="domain" description="SH2" evidence="7">
    <location>
        <begin position="581"/>
        <end position="681"/>
    </location>
</feature>
<dbReference type="Gene3D" id="2.30.30.40">
    <property type="entry name" value="SH3 Domains"/>
    <property type="match status" value="1"/>
</dbReference>
<protein>
    <recommendedName>
        <fullName evidence="6">Phosphoinositide phospholipase C</fullName>
        <ecNumber evidence="6">3.1.4.11</ecNumber>
    </recommendedName>
</protein>
<keyword evidence="2" id="KW-0106">Calcium</keyword>
<dbReference type="SUPFAM" id="SSF49562">
    <property type="entry name" value="C2 domain (Calcium/lipid-binding domain, CaLB)"/>
    <property type="match status" value="1"/>
</dbReference>
<dbReference type="InterPro" id="IPR000980">
    <property type="entry name" value="SH2"/>
</dbReference>
<dbReference type="RefSeq" id="XP_055892997.1">
    <property type="nucleotide sequence ID" value="XM_056037022.1"/>
</dbReference>